<dbReference type="SUPFAM" id="SSF48403">
    <property type="entry name" value="Ankyrin repeat"/>
    <property type="match status" value="1"/>
</dbReference>
<accession>A0A521D9Z6</accession>
<dbReference type="InterPro" id="IPR002110">
    <property type="entry name" value="Ankyrin_rpt"/>
</dbReference>
<evidence type="ECO:0000256" key="3">
    <source>
        <dbReference type="PROSITE-ProRule" id="PRU00023"/>
    </source>
</evidence>
<evidence type="ECO:0000313" key="5">
    <source>
        <dbReference type="EMBL" id="SMO68473.1"/>
    </source>
</evidence>
<proteinExistence type="predicted"/>
<evidence type="ECO:0000313" key="6">
    <source>
        <dbReference type="Proteomes" id="UP000317593"/>
    </source>
</evidence>
<dbReference type="PROSITE" id="PS51257">
    <property type="entry name" value="PROKAR_LIPOPROTEIN"/>
    <property type="match status" value="1"/>
</dbReference>
<evidence type="ECO:0000256" key="1">
    <source>
        <dbReference type="ARBA" id="ARBA00022737"/>
    </source>
</evidence>
<dbReference type="GO" id="GO:0004842">
    <property type="term" value="F:ubiquitin-protein transferase activity"/>
    <property type="evidence" value="ECO:0007669"/>
    <property type="project" value="TreeGrafter"/>
</dbReference>
<gene>
    <name evidence="5" type="ORF">SAMN06265218_10961</name>
</gene>
<feature type="signal peptide" evidence="4">
    <location>
        <begin position="1"/>
        <end position="28"/>
    </location>
</feature>
<dbReference type="Pfam" id="PF00023">
    <property type="entry name" value="Ank"/>
    <property type="match status" value="1"/>
</dbReference>
<dbReference type="AlphaFoldDB" id="A0A521D9Z6"/>
<dbReference type="OrthoDB" id="5657095at2"/>
<feature type="repeat" description="ANK" evidence="3">
    <location>
        <begin position="86"/>
        <end position="118"/>
    </location>
</feature>
<keyword evidence="4" id="KW-0732">Signal</keyword>
<dbReference type="RefSeq" id="WP_142714652.1">
    <property type="nucleotide sequence ID" value="NZ_FXTH01000009.1"/>
</dbReference>
<dbReference type="GO" id="GO:0085020">
    <property type="term" value="P:protein K6-linked ubiquitination"/>
    <property type="evidence" value="ECO:0007669"/>
    <property type="project" value="TreeGrafter"/>
</dbReference>
<dbReference type="InterPro" id="IPR036770">
    <property type="entry name" value="Ankyrin_rpt-contain_sf"/>
</dbReference>
<dbReference type="SMART" id="SM00248">
    <property type="entry name" value="ANK"/>
    <property type="match status" value="3"/>
</dbReference>
<dbReference type="Pfam" id="PF12796">
    <property type="entry name" value="Ank_2"/>
    <property type="match status" value="1"/>
</dbReference>
<keyword evidence="6" id="KW-1185">Reference proteome</keyword>
<feature type="repeat" description="ANK" evidence="3">
    <location>
        <begin position="153"/>
        <end position="185"/>
    </location>
</feature>
<dbReference type="PROSITE" id="PS50088">
    <property type="entry name" value="ANK_REPEAT"/>
    <property type="match status" value="3"/>
</dbReference>
<dbReference type="PROSITE" id="PS50297">
    <property type="entry name" value="ANK_REP_REGION"/>
    <property type="match status" value="3"/>
</dbReference>
<feature type="repeat" description="ANK" evidence="3">
    <location>
        <begin position="119"/>
        <end position="151"/>
    </location>
</feature>
<dbReference type="PANTHER" id="PTHR24171">
    <property type="entry name" value="ANKYRIN REPEAT DOMAIN-CONTAINING PROTEIN 39-RELATED"/>
    <property type="match status" value="1"/>
</dbReference>
<keyword evidence="2 3" id="KW-0040">ANK repeat</keyword>
<dbReference type="PRINTS" id="PR01415">
    <property type="entry name" value="ANKYRIN"/>
</dbReference>
<sequence length="210" mass="22351">MLRISSLKIFFRPALTALVIIGAFSLAACNSESQPDTSKQEPSAGDDSAGLVYTAQDLRNASLRGRTGKVREMIGQGMDVNASDNSGRTPLMLASFNGHTEIVQLLLEEGADVSARNTDGRTPLIFASSGPFPETVALLLESDADPNAVDNVDGWSALMFAAAEGNKEVVTTLLDHGADPSLTDKDDESAIDFARNNDHSEVVQVLEEIK</sequence>
<dbReference type="Gene3D" id="1.25.40.20">
    <property type="entry name" value="Ankyrin repeat-containing domain"/>
    <property type="match status" value="1"/>
</dbReference>
<dbReference type="PANTHER" id="PTHR24171:SF9">
    <property type="entry name" value="ANKYRIN REPEAT DOMAIN-CONTAINING PROTEIN 39"/>
    <property type="match status" value="1"/>
</dbReference>
<evidence type="ECO:0000256" key="2">
    <source>
        <dbReference type="ARBA" id="ARBA00023043"/>
    </source>
</evidence>
<dbReference type="EMBL" id="FXTH01000009">
    <property type="protein sequence ID" value="SMO68473.1"/>
    <property type="molecule type" value="Genomic_DNA"/>
</dbReference>
<protein>
    <submittedName>
        <fullName evidence="5">Ankyrin repeat</fullName>
    </submittedName>
</protein>
<name>A0A521D9Z6_9BACT</name>
<dbReference type="Proteomes" id="UP000317593">
    <property type="component" value="Unassembled WGS sequence"/>
</dbReference>
<reference evidence="5 6" key="1">
    <citation type="submission" date="2017-05" db="EMBL/GenBank/DDBJ databases">
        <authorList>
            <person name="Varghese N."/>
            <person name="Submissions S."/>
        </authorList>
    </citation>
    <scope>NUCLEOTIDE SEQUENCE [LARGE SCALE GENOMIC DNA]</scope>
    <source>
        <strain evidence="5 6">DSM 21194</strain>
    </source>
</reference>
<evidence type="ECO:0000256" key="4">
    <source>
        <dbReference type="SAM" id="SignalP"/>
    </source>
</evidence>
<organism evidence="5 6">
    <name type="scientific">Fodinibius sediminis</name>
    <dbReference type="NCBI Taxonomy" id="1214077"/>
    <lineage>
        <taxon>Bacteria</taxon>
        <taxon>Pseudomonadati</taxon>
        <taxon>Balneolota</taxon>
        <taxon>Balneolia</taxon>
        <taxon>Balneolales</taxon>
        <taxon>Balneolaceae</taxon>
        <taxon>Fodinibius</taxon>
    </lineage>
</organism>
<keyword evidence="1" id="KW-0677">Repeat</keyword>
<feature type="chain" id="PRO_5021861196" evidence="4">
    <location>
        <begin position="29"/>
        <end position="210"/>
    </location>
</feature>